<organism evidence="2 3">
    <name type="scientific">Streptomyces tubercidicus</name>
    <dbReference type="NCBI Taxonomy" id="47759"/>
    <lineage>
        <taxon>Bacteria</taxon>
        <taxon>Bacillati</taxon>
        <taxon>Actinomycetota</taxon>
        <taxon>Actinomycetes</taxon>
        <taxon>Kitasatosporales</taxon>
        <taxon>Streptomycetaceae</taxon>
        <taxon>Streptomyces</taxon>
    </lineage>
</organism>
<feature type="region of interest" description="Disordered" evidence="1">
    <location>
        <begin position="1"/>
        <end position="57"/>
    </location>
</feature>
<dbReference type="AlphaFoldDB" id="A0A640V187"/>
<accession>A0A640V187</accession>
<dbReference type="EMBL" id="BLIR01000001">
    <property type="protein sequence ID" value="GFE39986.1"/>
    <property type="molecule type" value="Genomic_DNA"/>
</dbReference>
<keyword evidence="3" id="KW-1185">Reference proteome</keyword>
<proteinExistence type="predicted"/>
<evidence type="ECO:0000313" key="2">
    <source>
        <dbReference type="EMBL" id="GFE39986.1"/>
    </source>
</evidence>
<evidence type="ECO:0000256" key="1">
    <source>
        <dbReference type="SAM" id="MobiDB-lite"/>
    </source>
</evidence>
<feature type="compositionally biased region" description="Gly residues" evidence="1">
    <location>
        <begin position="1"/>
        <end position="12"/>
    </location>
</feature>
<reference evidence="2 3" key="1">
    <citation type="submission" date="2019-12" db="EMBL/GenBank/DDBJ databases">
        <title>Whole genome shotgun sequence of Streptomyces tubercidicus NBRC 13090.</title>
        <authorList>
            <person name="Ichikawa N."/>
            <person name="Kimura A."/>
            <person name="Kitahashi Y."/>
            <person name="Komaki H."/>
            <person name="Tamura T."/>
        </authorList>
    </citation>
    <scope>NUCLEOTIDE SEQUENCE [LARGE SCALE GENOMIC DNA]</scope>
    <source>
        <strain evidence="2 3">NBRC 13090</strain>
    </source>
</reference>
<protein>
    <submittedName>
        <fullName evidence="2">Uncharacterized protein</fullName>
    </submittedName>
</protein>
<comment type="caution">
    <text evidence="2">The sequence shown here is derived from an EMBL/GenBank/DDBJ whole genome shotgun (WGS) entry which is preliminary data.</text>
</comment>
<feature type="compositionally biased region" description="Low complexity" evidence="1">
    <location>
        <begin position="13"/>
        <end position="25"/>
    </location>
</feature>
<evidence type="ECO:0000313" key="3">
    <source>
        <dbReference type="Proteomes" id="UP000431826"/>
    </source>
</evidence>
<dbReference type="Proteomes" id="UP000431826">
    <property type="component" value="Unassembled WGS sequence"/>
</dbReference>
<name>A0A640V187_9ACTN</name>
<sequence>MPGAGEGDGDGLTGRFSRFSRFSRSPRGRGQGAGLSGPPRTAPPHGSPALTRPPARH</sequence>
<gene>
    <name evidence="2" type="ORF">Stube_46590</name>
</gene>